<dbReference type="PANTHER" id="PTHR11908:SF132">
    <property type="entry name" value="ALDEHYDE OXIDASE 1-RELATED"/>
    <property type="match status" value="1"/>
</dbReference>
<gene>
    <name evidence="4" type="ORF">GCM10011322_05270</name>
</gene>
<name>A0A917V1Q3_9HYPH</name>
<dbReference type="AlphaFoldDB" id="A0A917V1Q3"/>
<dbReference type="RefSeq" id="WP_188909280.1">
    <property type="nucleotide sequence ID" value="NZ_BMMF01000002.1"/>
</dbReference>
<feature type="domain" description="Aldehyde oxidase/xanthine dehydrogenase a/b hammerhead" evidence="3">
    <location>
        <begin position="22"/>
        <end position="140"/>
    </location>
</feature>
<keyword evidence="2" id="KW-0560">Oxidoreductase</keyword>
<dbReference type="Pfam" id="PF01315">
    <property type="entry name" value="Ald_Xan_dh_C"/>
    <property type="match status" value="1"/>
</dbReference>
<dbReference type="InterPro" id="IPR046867">
    <property type="entry name" value="AldOxase/xan_DH_MoCoBD2"/>
</dbReference>
<evidence type="ECO:0000259" key="3">
    <source>
        <dbReference type="SMART" id="SM01008"/>
    </source>
</evidence>
<dbReference type="GO" id="GO:0005506">
    <property type="term" value="F:iron ion binding"/>
    <property type="evidence" value="ECO:0007669"/>
    <property type="project" value="InterPro"/>
</dbReference>
<dbReference type="PANTHER" id="PTHR11908">
    <property type="entry name" value="XANTHINE DEHYDROGENASE"/>
    <property type="match status" value="1"/>
</dbReference>
<dbReference type="InterPro" id="IPR000674">
    <property type="entry name" value="Ald_Oxase/Xan_DH_a/b"/>
</dbReference>
<keyword evidence="5" id="KW-1185">Reference proteome</keyword>
<sequence>MRPMKFGVGQAVRRVEDVRFVTGTGRYTDDIAPAGQLHAVMVRSPYASATLHVGDLAAVRAMPGVKLVLAAGDVEALGPMPCLGPARNADGTKMGLPTYPVIATDRVRHVGDVVGMVVAQTLAQAREAADAFPAEYEAEDAIVGIAGAEAQDAKAVWPEFGTNLAYDASVGDAPGTQAAFAKADRVVSLTLVNNRLVTNYLEPRACLAEIEEGTGRLVLTVGSQGSHDVRDVVARVMGRDAATIRVVTPDVGGGFGTKLFTTREYPLCAFAAERLGAPVKWAADRGEHFVGDSQGRDNRTLAEMALDADGRFLAMRVTIDADMGAYLSQFAPSIPVGGAYMTPGAYDIPVVHARIRGWYTNTVPVDAYRGAGRPEAAYVVERLVDHIAREIGTTPDALRAKNFIRPEQMPYRTATGRTYDSGEFEAHLRGAMEIAGWEGFEARAAEARERGKARGIGLASYIEACASGSPEDAMVRIEPDGTALVTVGTQSSGQGHLTAYAQLVSQHLDLPVEKIRVLQGDTDVVATGGGTGGSRSIPVGGAAVAGASELVANRLRELASEALEASAADLEIAEGTVRVAGTDRAIGFAELAAKAPDGIAATHGYKPPAATYPNGTHVCEVEVDPDTGTVDVVAYSIVDDFGVTLNPLLLAGQVHGGVVQGIGQALQEHVVYDEGGQLVTASFMDYQMPRAADVPNFVFETRNVPCATNVLGVKGAGEAGTIGAAPAVMNALVDALARGFGVTHIDMPATPQAVFAAIHRR</sequence>
<reference evidence="4 5" key="1">
    <citation type="journal article" date="2014" name="Int. J. Syst. Evol. Microbiol.">
        <title>Complete genome sequence of Corynebacterium casei LMG S-19264T (=DSM 44701T), isolated from a smear-ripened cheese.</title>
        <authorList>
            <consortium name="US DOE Joint Genome Institute (JGI-PGF)"/>
            <person name="Walter F."/>
            <person name="Albersmeier A."/>
            <person name="Kalinowski J."/>
            <person name="Ruckert C."/>
        </authorList>
    </citation>
    <scope>NUCLEOTIDE SEQUENCE [LARGE SCALE GENOMIC DNA]</scope>
    <source>
        <strain evidence="4 5">CGMCC 1.9161</strain>
    </source>
</reference>
<comment type="caution">
    <text evidence="4">The sequence shown here is derived from an EMBL/GenBank/DDBJ whole genome shotgun (WGS) entry which is preliminary data.</text>
</comment>
<accession>A0A917V1Q3</accession>
<dbReference type="InterPro" id="IPR036856">
    <property type="entry name" value="Ald_Oxase/Xan_DH_a/b_sf"/>
</dbReference>
<evidence type="ECO:0000256" key="2">
    <source>
        <dbReference type="ARBA" id="ARBA00023002"/>
    </source>
</evidence>
<keyword evidence="1" id="KW-0500">Molybdenum</keyword>
<proteinExistence type="predicted"/>
<dbReference type="EMBL" id="BMMF01000002">
    <property type="protein sequence ID" value="GGK21537.1"/>
    <property type="molecule type" value="Genomic_DNA"/>
</dbReference>
<dbReference type="InterPro" id="IPR008274">
    <property type="entry name" value="AldOxase/xan_DH_MoCoBD1"/>
</dbReference>
<protein>
    <submittedName>
        <fullName evidence="4">Carbon monoxide dehydrogenase</fullName>
    </submittedName>
</protein>
<dbReference type="Gene3D" id="3.30.365.10">
    <property type="entry name" value="Aldehyde oxidase/xanthine dehydrogenase, molybdopterin binding domain"/>
    <property type="match status" value="4"/>
</dbReference>
<evidence type="ECO:0000256" key="1">
    <source>
        <dbReference type="ARBA" id="ARBA00022505"/>
    </source>
</evidence>
<organism evidence="4 5">
    <name type="scientific">Salinarimonas ramus</name>
    <dbReference type="NCBI Taxonomy" id="690164"/>
    <lineage>
        <taxon>Bacteria</taxon>
        <taxon>Pseudomonadati</taxon>
        <taxon>Pseudomonadota</taxon>
        <taxon>Alphaproteobacteria</taxon>
        <taxon>Hyphomicrobiales</taxon>
        <taxon>Salinarimonadaceae</taxon>
        <taxon>Salinarimonas</taxon>
    </lineage>
</organism>
<dbReference type="SUPFAM" id="SSF56003">
    <property type="entry name" value="Molybdenum cofactor-binding domain"/>
    <property type="match status" value="1"/>
</dbReference>
<dbReference type="InterPro" id="IPR037165">
    <property type="entry name" value="AldOxase/xan_DH_Mopterin-bd_sf"/>
</dbReference>
<dbReference type="SMART" id="SM01008">
    <property type="entry name" value="Ald_Xan_dh_C"/>
    <property type="match status" value="1"/>
</dbReference>
<dbReference type="Gene3D" id="3.90.1170.50">
    <property type="entry name" value="Aldehyde oxidase/xanthine dehydrogenase, a/b hammerhead"/>
    <property type="match status" value="1"/>
</dbReference>
<dbReference type="GO" id="GO:0016491">
    <property type="term" value="F:oxidoreductase activity"/>
    <property type="evidence" value="ECO:0007669"/>
    <property type="project" value="UniProtKB-KW"/>
</dbReference>
<dbReference type="InterPro" id="IPR016208">
    <property type="entry name" value="Ald_Oxase/xanthine_DH-like"/>
</dbReference>
<dbReference type="Pfam" id="PF02738">
    <property type="entry name" value="MoCoBD_1"/>
    <property type="match status" value="1"/>
</dbReference>
<evidence type="ECO:0000313" key="5">
    <source>
        <dbReference type="Proteomes" id="UP000600449"/>
    </source>
</evidence>
<evidence type="ECO:0000313" key="4">
    <source>
        <dbReference type="EMBL" id="GGK21537.1"/>
    </source>
</evidence>
<dbReference type="Pfam" id="PF20256">
    <property type="entry name" value="MoCoBD_2"/>
    <property type="match status" value="1"/>
</dbReference>
<dbReference type="SUPFAM" id="SSF54665">
    <property type="entry name" value="CO dehydrogenase molybdoprotein N-domain-like"/>
    <property type="match status" value="1"/>
</dbReference>
<dbReference type="Proteomes" id="UP000600449">
    <property type="component" value="Unassembled WGS sequence"/>
</dbReference>